<dbReference type="SUPFAM" id="SSF55073">
    <property type="entry name" value="Nucleotide cyclase"/>
    <property type="match status" value="1"/>
</dbReference>
<evidence type="ECO:0000313" key="4">
    <source>
        <dbReference type="EMBL" id="MBD1388958.1"/>
    </source>
</evidence>
<feature type="transmembrane region" description="Helical" evidence="1">
    <location>
        <begin position="94"/>
        <end position="112"/>
    </location>
</feature>
<dbReference type="AlphaFoldDB" id="A0A8J6QI36"/>
<proteinExistence type="predicted"/>
<dbReference type="Gene3D" id="3.30.450.40">
    <property type="match status" value="1"/>
</dbReference>
<dbReference type="InterPro" id="IPR043128">
    <property type="entry name" value="Rev_trsase/Diguanyl_cyclase"/>
</dbReference>
<dbReference type="Pfam" id="PF00563">
    <property type="entry name" value="EAL"/>
    <property type="match status" value="1"/>
</dbReference>
<reference evidence="4" key="1">
    <citation type="submission" date="2020-09" db="EMBL/GenBank/DDBJ databases">
        <title>A novel bacterium of genus Neiella, isolated from South China Sea.</title>
        <authorList>
            <person name="Huang H."/>
            <person name="Mo K."/>
            <person name="Hu Y."/>
        </authorList>
    </citation>
    <scope>NUCLEOTIDE SEQUENCE</scope>
    <source>
        <strain evidence="4">HB171785</strain>
    </source>
</reference>
<dbReference type="PROSITE" id="PS50883">
    <property type="entry name" value="EAL"/>
    <property type="match status" value="1"/>
</dbReference>
<evidence type="ECO:0000256" key="1">
    <source>
        <dbReference type="SAM" id="Phobius"/>
    </source>
</evidence>
<feature type="transmembrane region" description="Helical" evidence="1">
    <location>
        <begin position="31"/>
        <end position="52"/>
    </location>
</feature>
<evidence type="ECO:0000259" key="3">
    <source>
        <dbReference type="PROSITE" id="PS50887"/>
    </source>
</evidence>
<dbReference type="CDD" id="cd01948">
    <property type="entry name" value="EAL"/>
    <property type="match status" value="1"/>
</dbReference>
<dbReference type="SUPFAM" id="SSF55781">
    <property type="entry name" value="GAF domain-like"/>
    <property type="match status" value="1"/>
</dbReference>
<feature type="domain" description="EAL" evidence="2">
    <location>
        <begin position="581"/>
        <end position="834"/>
    </location>
</feature>
<dbReference type="PANTHER" id="PTHR33121:SF71">
    <property type="entry name" value="OXYGEN SENSOR PROTEIN DOSP"/>
    <property type="match status" value="1"/>
</dbReference>
<dbReference type="PANTHER" id="PTHR33121">
    <property type="entry name" value="CYCLIC DI-GMP PHOSPHODIESTERASE PDEF"/>
    <property type="match status" value="1"/>
</dbReference>
<dbReference type="PROSITE" id="PS50887">
    <property type="entry name" value="GGDEF"/>
    <property type="match status" value="1"/>
</dbReference>
<dbReference type="InterPro" id="IPR050706">
    <property type="entry name" value="Cyclic-di-GMP_PDE-like"/>
</dbReference>
<dbReference type="SMART" id="SM00267">
    <property type="entry name" value="GGDEF"/>
    <property type="match status" value="1"/>
</dbReference>
<dbReference type="SUPFAM" id="SSF141868">
    <property type="entry name" value="EAL domain-like"/>
    <property type="match status" value="1"/>
</dbReference>
<protein>
    <submittedName>
        <fullName evidence="4">Bifunctional diguanylate cyclase/phosphodiesterase</fullName>
    </submittedName>
</protein>
<keyword evidence="5" id="KW-1185">Reference proteome</keyword>
<dbReference type="InterPro" id="IPR029016">
    <property type="entry name" value="GAF-like_dom_sf"/>
</dbReference>
<dbReference type="InterPro" id="IPR035919">
    <property type="entry name" value="EAL_sf"/>
</dbReference>
<keyword evidence="1" id="KW-1133">Transmembrane helix</keyword>
<feature type="transmembrane region" description="Helical" evidence="1">
    <location>
        <begin position="64"/>
        <end position="82"/>
    </location>
</feature>
<dbReference type="Gene3D" id="3.20.20.450">
    <property type="entry name" value="EAL domain"/>
    <property type="match status" value="1"/>
</dbReference>
<dbReference type="NCBIfam" id="TIGR00254">
    <property type="entry name" value="GGDEF"/>
    <property type="match status" value="1"/>
</dbReference>
<gene>
    <name evidence="4" type="ORF">IC617_05910</name>
</gene>
<sequence length="835" mass="94010">MTAFYSVLVAINVLCAALILAYGIQRKRYQFVSLAALNGFSALFNWLSFSLLSATDISQALELSRWHLAVIIAAYPFYIHTFGTWSKLKHTNKITIAFIIFSIGLLAVNLLADYPLRYGRDAVLVEYTTIFNDTARVLVGETNALFPLIHFSYSVITIFLCFCVYRFYKEKRSLESGSLLVTILFQIFAAYAGFRIDSQQSSLVYLGAVPISMLSLATLVVISQAFRKTTSALEKEVGERSEFDRLFAALAKISNEGSGDQFFTDVMALLAKYCKADFAILGLIDKEDAKYIQTKCVFHQGVSIANFRYARRGTPCEQVISHDACVYPSKVWEHFPLDTMLKDELIQGYLGYPILDEQQQAVGLIALLFRTPLTDSKKLKLIADVFATRIGAEMRRSQLEQQLTTMAFSDYLTGLPNRTSLLKQTNHYQINAQHNNQDGLLMLFDIDHFGEINRKFGTDIGDQTLKIIGERLSHFASSSCFVARYGGDEFVVAFPTVKGEMHALVRTQWTALSAVFKRTCIVGNRKINLSCSMGAIMFPSQLHESVDIMGAAEHALVKAKQSGRDSYCLFEPAMIDYIEYSRSIEQELLQAITHSNELFMVYQPKVDRHNNLLGAEALVRWTSAKRGFISPAEFIPVAEETGAIHKLGMWITGDVCRQIRQWLDQGYELVPISINITSSQFDDPEFINHLLATIESFDIPYHLVELELTESGILKDKSRAVEYLTMLRDKGVTIALDDFGTGYSSLSYISDLPFDTLKIDKSFIDKLDDDKNKELVKSIISISKTLGVQFVAEGTETEQQVEIISSYGCQVFQGYFFSRPLPVDEFVEKLARTNN</sequence>
<keyword evidence="1" id="KW-0472">Membrane</keyword>
<feature type="transmembrane region" description="Helical" evidence="1">
    <location>
        <begin position="202"/>
        <end position="222"/>
    </location>
</feature>
<feature type="domain" description="GGDEF" evidence="3">
    <location>
        <begin position="437"/>
        <end position="572"/>
    </location>
</feature>
<evidence type="ECO:0000259" key="2">
    <source>
        <dbReference type="PROSITE" id="PS50883"/>
    </source>
</evidence>
<keyword evidence="1" id="KW-0812">Transmembrane</keyword>
<feature type="transmembrane region" description="Helical" evidence="1">
    <location>
        <begin position="144"/>
        <end position="165"/>
    </location>
</feature>
<dbReference type="RefSeq" id="WP_191144065.1">
    <property type="nucleotide sequence ID" value="NZ_JACXAF010000006.1"/>
</dbReference>
<dbReference type="Pfam" id="PF00990">
    <property type="entry name" value="GGDEF"/>
    <property type="match status" value="1"/>
</dbReference>
<dbReference type="GO" id="GO:0071111">
    <property type="term" value="F:cyclic-guanylate-specific phosphodiesterase activity"/>
    <property type="evidence" value="ECO:0007669"/>
    <property type="project" value="InterPro"/>
</dbReference>
<accession>A0A8J6QI36</accession>
<dbReference type="InterPro" id="IPR000160">
    <property type="entry name" value="GGDEF_dom"/>
</dbReference>
<dbReference type="CDD" id="cd01949">
    <property type="entry name" value="GGDEF"/>
    <property type="match status" value="1"/>
</dbReference>
<dbReference type="InterPro" id="IPR001633">
    <property type="entry name" value="EAL_dom"/>
</dbReference>
<dbReference type="EMBL" id="JACXAF010000006">
    <property type="protein sequence ID" value="MBD1388958.1"/>
    <property type="molecule type" value="Genomic_DNA"/>
</dbReference>
<dbReference type="InterPro" id="IPR029787">
    <property type="entry name" value="Nucleotide_cyclase"/>
</dbReference>
<feature type="transmembrane region" description="Helical" evidence="1">
    <location>
        <begin position="6"/>
        <end position="24"/>
    </location>
</feature>
<dbReference type="SMART" id="SM00052">
    <property type="entry name" value="EAL"/>
    <property type="match status" value="1"/>
</dbReference>
<comment type="caution">
    <text evidence="4">The sequence shown here is derived from an EMBL/GenBank/DDBJ whole genome shotgun (WGS) entry which is preliminary data.</text>
</comment>
<evidence type="ECO:0000313" key="5">
    <source>
        <dbReference type="Proteomes" id="UP000638014"/>
    </source>
</evidence>
<organism evidence="4 5">
    <name type="scientific">Neiella litorisoli</name>
    <dbReference type="NCBI Taxonomy" id="2771431"/>
    <lineage>
        <taxon>Bacteria</taxon>
        <taxon>Pseudomonadati</taxon>
        <taxon>Pseudomonadota</taxon>
        <taxon>Gammaproteobacteria</taxon>
        <taxon>Alteromonadales</taxon>
        <taxon>Echinimonadaceae</taxon>
        <taxon>Neiella</taxon>
    </lineage>
</organism>
<name>A0A8J6QI36_9GAMM</name>
<dbReference type="Proteomes" id="UP000638014">
    <property type="component" value="Unassembled WGS sequence"/>
</dbReference>
<dbReference type="Gene3D" id="3.30.70.270">
    <property type="match status" value="1"/>
</dbReference>